<comment type="caution">
    <text evidence="2">The sequence shown here is derived from an EMBL/GenBank/DDBJ whole genome shotgun (WGS) entry which is preliminary data.</text>
</comment>
<dbReference type="Proteomes" id="UP001497497">
    <property type="component" value="Unassembled WGS sequence"/>
</dbReference>
<accession>A0AAV2HAW7</accession>
<feature type="compositionally biased region" description="Polar residues" evidence="1">
    <location>
        <begin position="1"/>
        <end position="17"/>
    </location>
</feature>
<evidence type="ECO:0000313" key="3">
    <source>
        <dbReference type="Proteomes" id="UP001497497"/>
    </source>
</evidence>
<keyword evidence="3" id="KW-1185">Reference proteome</keyword>
<feature type="region of interest" description="Disordered" evidence="1">
    <location>
        <begin position="1"/>
        <end position="71"/>
    </location>
</feature>
<feature type="region of interest" description="Disordered" evidence="1">
    <location>
        <begin position="102"/>
        <end position="140"/>
    </location>
</feature>
<evidence type="ECO:0000256" key="1">
    <source>
        <dbReference type="SAM" id="MobiDB-lite"/>
    </source>
</evidence>
<evidence type="ECO:0000313" key="2">
    <source>
        <dbReference type="EMBL" id="CAL1530593.1"/>
    </source>
</evidence>
<reference evidence="2 3" key="1">
    <citation type="submission" date="2024-04" db="EMBL/GenBank/DDBJ databases">
        <authorList>
            <consortium name="Genoscope - CEA"/>
            <person name="William W."/>
        </authorList>
    </citation>
    <scope>NUCLEOTIDE SEQUENCE [LARGE SCALE GENOMIC DNA]</scope>
</reference>
<feature type="compositionally biased region" description="Polar residues" evidence="1">
    <location>
        <begin position="127"/>
        <end position="140"/>
    </location>
</feature>
<organism evidence="2 3">
    <name type="scientific">Lymnaea stagnalis</name>
    <name type="common">Great pond snail</name>
    <name type="synonym">Helix stagnalis</name>
    <dbReference type="NCBI Taxonomy" id="6523"/>
    <lineage>
        <taxon>Eukaryota</taxon>
        <taxon>Metazoa</taxon>
        <taxon>Spiralia</taxon>
        <taxon>Lophotrochozoa</taxon>
        <taxon>Mollusca</taxon>
        <taxon>Gastropoda</taxon>
        <taxon>Heterobranchia</taxon>
        <taxon>Euthyneura</taxon>
        <taxon>Panpulmonata</taxon>
        <taxon>Hygrophila</taxon>
        <taxon>Lymnaeoidea</taxon>
        <taxon>Lymnaeidae</taxon>
        <taxon>Lymnaea</taxon>
    </lineage>
</organism>
<gene>
    <name evidence="2" type="ORF">GSLYS_00004718001</name>
</gene>
<dbReference type="AlphaFoldDB" id="A0AAV2HAW7"/>
<feature type="compositionally biased region" description="Low complexity" evidence="1">
    <location>
        <begin position="31"/>
        <end position="57"/>
    </location>
</feature>
<dbReference type="EMBL" id="CAXITT010000072">
    <property type="protein sequence ID" value="CAL1530593.1"/>
    <property type="molecule type" value="Genomic_DNA"/>
</dbReference>
<name>A0AAV2HAW7_LYMST</name>
<proteinExistence type="predicted"/>
<feature type="non-terminal residue" evidence="2">
    <location>
        <position position="1"/>
    </location>
</feature>
<sequence length="140" mass="16304">KPSTKNQVVGKIQQQHKVQPPPPDQRHKPQELQQLQPDLQQQQLQTDLQQQQLQQRQQQRDPPQKQQLPQQLQQLQHLDLQQLQLHLQLQPLSQLLPQHQHHPRFSPVVTRPRPTSSYCWTPPLASGPSTGRSRSNSPTK</sequence>
<protein>
    <submittedName>
        <fullName evidence="2">Uncharacterized protein</fullName>
    </submittedName>
</protein>